<sequence length="84" mass="9712">MTLGIKDLEDLSPTIVLQSHNSWSRQVKITMSVKLRSGRLITAFDYFTVKSHSGTFTVRSKAQRYFRVTFMNSASLAYCFTYYI</sequence>
<name>S4P4H0_9NEOP</name>
<accession>S4P4H0</accession>
<evidence type="ECO:0000313" key="1">
    <source>
        <dbReference type="EMBL" id="JAA84874.1"/>
    </source>
</evidence>
<dbReference type="AlphaFoldDB" id="S4P4H0"/>
<reference evidence="1" key="2">
    <citation type="submission" date="2013-05" db="EMBL/GenBank/DDBJ databases">
        <authorList>
            <person name="Carter J.-M."/>
            <person name="Baker S.C."/>
            <person name="Pink R."/>
            <person name="Carter D.R.F."/>
            <person name="Collins A."/>
            <person name="Tomlin J."/>
            <person name="Gibbs M."/>
            <person name="Breuker C.J."/>
        </authorList>
    </citation>
    <scope>NUCLEOTIDE SEQUENCE</scope>
    <source>
        <tissue evidence="1">Ovary</tissue>
    </source>
</reference>
<protein>
    <submittedName>
        <fullName evidence="1">Uncharacterized protein</fullName>
    </submittedName>
</protein>
<dbReference type="EMBL" id="GAIX01007686">
    <property type="protein sequence ID" value="JAA84874.1"/>
    <property type="molecule type" value="Transcribed_RNA"/>
</dbReference>
<organism evidence="1">
    <name type="scientific">Pararge aegeria</name>
    <name type="common">speckled wood butterfly</name>
    <dbReference type="NCBI Taxonomy" id="116150"/>
    <lineage>
        <taxon>Eukaryota</taxon>
        <taxon>Metazoa</taxon>
        <taxon>Ecdysozoa</taxon>
        <taxon>Arthropoda</taxon>
        <taxon>Hexapoda</taxon>
        <taxon>Insecta</taxon>
        <taxon>Pterygota</taxon>
        <taxon>Neoptera</taxon>
        <taxon>Endopterygota</taxon>
        <taxon>Lepidoptera</taxon>
        <taxon>Glossata</taxon>
        <taxon>Ditrysia</taxon>
        <taxon>Papilionoidea</taxon>
        <taxon>Nymphalidae</taxon>
        <taxon>Satyrinae</taxon>
        <taxon>Satyrini</taxon>
        <taxon>Parargina</taxon>
        <taxon>Pararge</taxon>
    </lineage>
</organism>
<reference evidence="1" key="1">
    <citation type="journal article" date="2013" name="BMC Genomics">
        <title>Unscrambling butterfly oogenesis.</title>
        <authorList>
            <person name="Carter J.M."/>
            <person name="Baker S.C."/>
            <person name="Pink R."/>
            <person name="Carter D.R."/>
            <person name="Collins A."/>
            <person name="Tomlin J."/>
            <person name="Gibbs M."/>
            <person name="Breuker C.J."/>
        </authorList>
    </citation>
    <scope>NUCLEOTIDE SEQUENCE</scope>
    <source>
        <tissue evidence="1">Ovary</tissue>
    </source>
</reference>
<proteinExistence type="predicted"/>